<evidence type="ECO:0000259" key="2">
    <source>
        <dbReference type="Pfam" id="PF03713"/>
    </source>
</evidence>
<evidence type="ECO:0000313" key="3">
    <source>
        <dbReference type="EMBL" id="RKF22896.1"/>
    </source>
</evidence>
<protein>
    <submittedName>
        <fullName evidence="3">DUF305 domain-containing protein</fullName>
    </submittedName>
</protein>
<dbReference type="OrthoDB" id="26872at2"/>
<comment type="caution">
    <text evidence="3">The sequence shown here is derived from an EMBL/GenBank/DDBJ whole genome shotgun (WGS) entry which is preliminary data.</text>
</comment>
<dbReference type="Proteomes" id="UP000285744">
    <property type="component" value="Unassembled WGS sequence"/>
</dbReference>
<dbReference type="RefSeq" id="WP_120332091.1">
    <property type="nucleotide sequence ID" value="NZ_JBFAVT010000093.1"/>
</dbReference>
<feature type="chain" id="PRO_5038676748" evidence="1">
    <location>
        <begin position="24"/>
        <end position="192"/>
    </location>
</feature>
<reference evidence="3 4" key="1">
    <citation type="journal article" date="2018" name="Int. J. Syst. Evol. Microbiol.">
        <title>Micromonospora globbae sp. nov., an endophytic actinomycete isolated from roots of Globba winitii C. H. Wright.</title>
        <authorList>
            <person name="Kuncharoen N."/>
            <person name="Pittayakhajonwut P."/>
            <person name="Tanasupawat S."/>
        </authorList>
    </citation>
    <scope>NUCLEOTIDE SEQUENCE [LARGE SCALE GENOMIC DNA]</scope>
    <source>
        <strain evidence="3 4">WPS1-2</strain>
    </source>
</reference>
<dbReference type="Gene3D" id="1.20.1260.10">
    <property type="match status" value="1"/>
</dbReference>
<evidence type="ECO:0000256" key="1">
    <source>
        <dbReference type="SAM" id="SignalP"/>
    </source>
</evidence>
<evidence type="ECO:0000313" key="4">
    <source>
        <dbReference type="Proteomes" id="UP000285744"/>
    </source>
</evidence>
<name>A0A420EQD9_9ACTN</name>
<dbReference type="InterPro" id="IPR012347">
    <property type="entry name" value="Ferritin-like"/>
</dbReference>
<gene>
    <name evidence="3" type="ORF">D7I43_30855</name>
</gene>
<keyword evidence="1" id="KW-0732">Signal</keyword>
<accession>A0A420EQD9</accession>
<dbReference type="EMBL" id="RAQQ01000043">
    <property type="protein sequence ID" value="RKF22896.1"/>
    <property type="molecule type" value="Genomic_DNA"/>
</dbReference>
<organism evidence="3 4">
    <name type="scientific">Micromonospora globbae</name>
    <dbReference type="NCBI Taxonomy" id="1894969"/>
    <lineage>
        <taxon>Bacteria</taxon>
        <taxon>Bacillati</taxon>
        <taxon>Actinomycetota</taxon>
        <taxon>Actinomycetes</taxon>
        <taxon>Micromonosporales</taxon>
        <taxon>Micromonosporaceae</taxon>
        <taxon>Micromonospora</taxon>
    </lineage>
</organism>
<feature type="domain" description="DUF305" evidence="2">
    <location>
        <begin position="52"/>
        <end position="187"/>
    </location>
</feature>
<sequence length="192" mass="21008">MRRTRSMALIVMSVVGLPIPAVVASGVAARPAQAPAALASPTPSATTPQEAAMFAAMMASHHQDGIELTQMALDKSTNDGVRAVAQRSQQNQKAQLPQLQSIAQSGNMSPQPPEAPLARFNEQEMTELRQLSGTEFDRKWLDTFSSHHMSAIMMADLQRDSADTRTRDIARQIRDQQLQDVSDMNNLRDQLG</sequence>
<dbReference type="InterPro" id="IPR005183">
    <property type="entry name" value="DUF305_CopM-like"/>
</dbReference>
<dbReference type="PANTHER" id="PTHR36933">
    <property type="entry name" value="SLL0788 PROTEIN"/>
    <property type="match status" value="1"/>
</dbReference>
<dbReference type="AlphaFoldDB" id="A0A420EQD9"/>
<dbReference type="PANTHER" id="PTHR36933:SF1">
    <property type="entry name" value="SLL0788 PROTEIN"/>
    <property type="match status" value="1"/>
</dbReference>
<proteinExistence type="predicted"/>
<feature type="signal peptide" evidence="1">
    <location>
        <begin position="1"/>
        <end position="23"/>
    </location>
</feature>
<dbReference type="Pfam" id="PF03713">
    <property type="entry name" value="DUF305"/>
    <property type="match status" value="1"/>
</dbReference>